<keyword evidence="1" id="KW-0472">Membrane</keyword>
<proteinExistence type="predicted"/>
<reference evidence="3 5" key="2">
    <citation type="submission" date="2021-01" db="EMBL/GenBank/DDBJ databases">
        <title>Draft genomes of Rhodovulum sulfidophilum.</title>
        <authorList>
            <person name="Guzman M.S."/>
        </authorList>
    </citation>
    <scope>NUCLEOTIDE SEQUENCE [LARGE SCALE GENOMIC DNA]</scope>
    <source>
        <strain evidence="3 5">AB35</strain>
    </source>
</reference>
<dbReference type="RefSeq" id="WP_042456408.1">
    <property type="nucleotide sequence ID" value="NZ_CP015421.1"/>
</dbReference>
<evidence type="ECO:0000313" key="2">
    <source>
        <dbReference type="EMBL" id="BAQ70503.1"/>
    </source>
</evidence>
<dbReference type="EMBL" id="JAESJJ010000010">
    <property type="protein sequence ID" value="MBL3609090.1"/>
    <property type="molecule type" value="Genomic_DNA"/>
</dbReference>
<evidence type="ECO:0000256" key="1">
    <source>
        <dbReference type="SAM" id="Phobius"/>
    </source>
</evidence>
<dbReference type="PATRIC" id="fig|35806.4.peg.3459"/>
<dbReference type="GeneID" id="93537655"/>
<evidence type="ECO:0000313" key="3">
    <source>
        <dbReference type="EMBL" id="MBL3609090.1"/>
    </source>
</evidence>
<protein>
    <submittedName>
        <fullName evidence="2">Cation/multidrug efflux pump</fullName>
    </submittedName>
</protein>
<reference evidence="2 4" key="1">
    <citation type="submission" date="2015-02" db="EMBL/GenBank/DDBJ databases">
        <title>Genome sequene of Rhodovulum sulfidophilum DSM 2351.</title>
        <authorList>
            <person name="Nagao N."/>
        </authorList>
    </citation>
    <scope>NUCLEOTIDE SEQUENCE [LARGE SCALE GENOMIC DNA]</scope>
    <source>
        <strain evidence="2 4">DSM 2351</strain>
    </source>
</reference>
<dbReference type="Proteomes" id="UP000064912">
    <property type="component" value="Chromosome"/>
</dbReference>
<sequence length="88" mass="10187">MFAFLRFALAGFVILTVIYVAVSLYSRAVRRGKLGREWDEEVRIGDRQAYVDEGLRQYDRSLRRKLILGIYVVPAIVVGTIIYITNYL</sequence>
<dbReference type="EMBL" id="AP014800">
    <property type="protein sequence ID" value="BAQ70503.1"/>
    <property type="molecule type" value="Genomic_DNA"/>
</dbReference>
<keyword evidence="1" id="KW-0812">Transmembrane</keyword>
<keyword evidence="1" id="KW-1133">Transmembrane helix</keyword>
<dbReference type="AlphaFoldDB" id="A0A0D6B5S5"/>
<feature type="transmembrane region" description="Helical" evidence="1">
    <location>
        <begin position="6"/>
        <end position="26"/>
    </location>
</feature>
<name>A0A0D6B5S5_RHOSU</name>
<dbReference type="Proteomes" id="UP000604473">
    <property type="component" value="Unassembled WGS sequence"/>
</dbReference>
<evidence type="ECO:0000313" key="4">
    <source>
        <dbReference type="Proteomes" id="UP000064912"/>
    </source>
</evidence>
<dbReference type="OrthoDB" id="7632202at2"/>
<keyword evidence="5" id="KW-1185">Reference proteome</keyword>
<organism evidence="2 4">
    <name type="scientific">Rhodovulum sulfidophilum</name>
    <name type="common">Rhodobacter sulfidophilus</name>
    <dbReference type="NCBI Taxonomy" id="35806"/>
    <lineage>
        <taxon>Bacteria</taxon>
        <taxon>Pseudomonadati</taxon>
        <taxon>Pseudomonadota</taxon>
        <taxon>Alphaproteobacteria</taxon>
        <taxon>Rhodobacterales</taxon>
        <taxon>Paracoccaceae</taxon>
        <taxon>Rhodovulum</taxon>
    </lineage>
</organism>
<dbReference type="eggNOG" id="ENOG5032YBV">
    <property type="taxonomic scope" value="Bacteria"/>
</dbReference>
<gene>
    <name evidence="3" type="ORF">JMM60_09785</name>
    <name evidence="2" type="ORF">NHU_03369</name>
</gene>
<feature type="transmembrane region" description="Helical" evidence="1">
    <location>
        <begin position="66"/>
        <end position="85"/>
    </location>
</feature>
<evidence type="ECO:0000313" key="5">
    <source>
        <dbReference type="Proteomes" id="UP000604473"/>
    </source>
</evidence>
<dbReference type="KEGG" id="rsu:NHU_03369"/>
<accession>A0A0D6B5S5</accession>